<dbReference type="RefSeq" id="WP_100918215.1">
    <property type="nucleotide sequence ID" value="NZ_CP020370.1"/>
</dbReference>
<dbReference type="EMBL" id="CP020370">
    <property type="protein sequence ID" value="AUB80417.1"/>
    <property type="molecule type" value="Genomic_DNA"/>
</dbReference>
<sequence length="109" mass="11442">MLERTLASAPWPCDLGGAPGVRLRVAPQSVTRPPQIANPGGLRRAVAALETHEVVDLAEAMDELIKAAVGHTLRLSMTVDLDREGGVSEEALAGVNAVLGKVKAGWVLR</sequence>
<gene>
    <name evidence="1" type="ORF">THSYN_05265</name>
</gene>
<evidence type="ECO:0000313" key="2">
    <source>
        <dbReference type="Proteomes" id="UP000232638"/>
    </source>
</evidence>
<keyword evidence="2" id="KW-1185">Reference proteome</keyword>
<dbReference type="AlphaFoldDB" id="A0A2K8U4D6"/>
<reference evidence="1 2" key="1">
    <citation type="submission" date="2017-03" db="EMBL/GenBank/DDBJ databases">
        <title>Complete genome sequence of Candidatus 'Thiodictyon syntrophicum' sp. nov. strain Cad16T, a photolithoautotroph purple sulfur bacterium isolated from an alpine meromictic lake.</title>
        <authorList>
            <person name="Luedin S.M."/>
            <person name="Pothier J.F."/>
            <person name="Danza F."/>
            <person name="Storelli N."/>
            <person name="Wittwer M."/>
            <person name="Tonolla M."/>
        </authorList>
    </citation>
    <scope>NUCLEOTIDE SEQUENCE [LARGE SCALE GENOMIC DNA]</scope>
    <source>
        <strain evidence="1 2">Cad16T</strain>
    </source>
</reference>
<protein>
    <submittedName>
        <fullName evidence="1">Uncharacterized protein</fullName>
    </submittedName>
</protein>
<name>A0A2K8U4D6_9GAMM</name>
<evidence type="ECO:0000313" key="1">
    <source>
        <dbReference type="EMBL" id="AUB80417.1"/>
    </source>
</evidence>
<accession>A0A2K8U4D6</accession>
<organism evidence="1 2">
    <name type="scientific">Candidatus Thiodictyon syntrophicum</name>
    <dbReference type="NCBI Taxonomy" id="1166950"/>
    <lineage>
        <taxon>Bacteria</taxon>
        <taxon>Pseudomonadati</taxon>
        <taxon>Pseudomonadota</taxon>
        <taxon>Gammaproteobacteria</taxon>
        <taxon>Chromatiales</taxon>
        <taxon>Chromatiaceae</taxon>
        <taxon>Thiodictyon</taxon>
    </lineage>
</organism>
<dbReference type="KEGG" id="tsy:THSYN_05265"/>
<dbReference type="Proteomes" id="UP000232638">
    <property type="component" value="Chromosome"/>
</dbReference>
<proteinExistence type="predicted"/>